<evidence type="ECO:0000256" key="1">
    <source>
        <dbReference type="ARBA" id="ARBA00006432"/>
    </source>
</evidence>
<evidence type="ECO:0000259" key="5">
    <source>
        <dbReference type="Pfam" id="PF00501"/>
    </source>
</evidence>
<feature type="domain" description="AMP-dependent synthetase/ligase" evidence="5">
    <location>
        <begin position="134"/>
        <end position="502"/>
    </location>
</feature>
<evidence type="ECO:0000256" key="3">
    <source>
        <dbReference type="ARBA" id="ARBA00022741"/>
    </source>
</evidence>
<dbReference type="GO" id="GO:0030729">
    <property type="term" value="F:acetoacetate-CoA ligase activity"/>
    <property type="evidence" value="ECO:0007669"/>
    <property type="project" value="InterPro"/>
</dbReference>
<dbReference type="NCBIfam" id="TIGR01217">
    <property type="entry name" value="ac_ac_CoA_syn"/>
    <property type="match status" value="1"/>
</dbReference>
<evidence type="ECO:0000313" key="6">
    <source>
        <dbReference type="EMBL" id="ALQ81026.1"/>
    </source>
</evidence>
<organism evidence="6">
    <name type="scientific">Rhodotorula diobovata</name>
    <dbReference type="NCBI Taxonomy" id="5288"/>
    <lineage>
        <taxon>Eukaryota</taxon>
        <taxon>Fungi</taxon>
        <taxon>Dikarya</taxon>
        <taxon>Basidiomycota</taxon>
        <taxon>Pucciniomycotina</taxon>
        <taxon>Microbotryomycetes</taxon>
        <taxon>Sporidiobolales</taxon>
        <taxon>Sporidiobolaceae</taxon>
        <taxon>Rhodotorula</taxon>
    </lineage>
</organism>
<dbReference type="PROSITE" id="PS00455">
    <property type="entry name" value="AMP_BINDING"/>
    <property type="match status" value="1"/>
</dbReference>
<dbReference type="EMBL" id="KU097684">
    <property type="protein sequence ID" value="ALQ81026.1"/>
    <property type="molecule type" value="mRNA"/>
</dbReference>
<dbReference type="Pfam" id="PF00501">
    <property type="entry name" value="AMP-binding"/>
    <property type="match status" value="1"/>
</dbReference>
<dbReference type="Gene3D" id="3.30.300.30">
    <property type="match status" value="1"/>
</dbReference>
<dbReference type="GO" id="GO:0006629">
    <property type="term" value="P:lipid metabolic process"/>
    <property type="evidence" value="ECO:0007669"/>
    <property type="project" value="InterPro"/>
</dbReference>
<dbReference type="InterPro" id="IPR045851">
    <property type="entry name" value="AMP-bd_C_sf"/>
</dbReference>
<proteinExistence type="evidence at transcript level"/>
<accession>A0A0S3CVI0</accession>
<dbReference type="GO" id="GO:0005524">
    <property type="term" value="F:ATP binding"/>
    <property type="evidence" value="ECO:0007669"/>
    <property type="project" value="UniProtKB-KW"/>
</dbReference>
<gene>
    <name evidence="6" type="primary">ACS2</name>
</gene>
<keyword evidence="4" id="KW-0067">ATP-binding</keyword>
<evidence type="ECO:0000256" key="2">
    <source>
        <dbReference type="ARBA" id="ARBA00022598"/>
    </source>
</evidence>
<evidence type="ECO:0000256" key="4">
    <source>
        <dbReference type="ARBA" id="ARBA00022840"/>
    </source>
</evidence>
<reference evidence="6" key="1">
    <citation type="journal article" date="2016" name="Biotechnol. Lett.">
        <title>Two acetyl-CoA synthetase isoenzymes are encoded by distinct genes in marine yeast Rhodosporidium diobovatum.</title>
        <authorList>
            <person name="Liu Y."/>
            <person name="Zhang M."/>
            <person name="Wang T."/>
            <person name="Shi X."/>
            <person name="Li J."/>
            <person name="Jia L."/>
            <person name="Tang H."/>
            <person name="Zhang L."/>
        </authorList>
    </citation>
    <scope>NUCLEOTIDE SEQUENCE</scope>
    <source>
        <strain evidence="6">MCCC 2A00023</strain>
    </source>
</reference>
<keyword evidence="3" id="KW-0547">Nucleotide-binding</keyword>
<dbReference type="PANTHER" id="PTHR42921">
    <property type="entry name" value="ACETOACETYL-COA SYNTHETASE"/>
    <property type="match status" value="1"/>
</dbReference>
<sequence>MAPTSTRTLFWTPTAKQIEESPDTLFREFVNRRLGLRLRDYDELHAWSIKDLNAFWTLASEYTGVVMDRTDPDVLFDDSRPMEEVNPRLIRAKLNYAENMLLAHPYARSNNRAVLSFIEPASLSPRDLDDCLMRSLSFEELYQEVRLVSHTLRTQYGIKPGDRVATFSPSNAEAVILCLATLAVGGVWSSCPSEFGVTAVLERLEQIEPKVLLTADFYRYNGKRQEIFPKLEEILAKLPSVKNVVVVGQLSKDREPRIEFAEQKDGRTWSTWSEMVRLGEAAPKELKFERVDAMAPQWILYSSGTTGKPKAIVHSVGGMTLSQKMVQTLHNATVPGDSQLTFTTLGWMMWNHLLSTLGCGACIAAYDGSPFAPSASTIWAITARYKLTNLGLSPRYLQVLETEGYIPNKEFDLTHVKQVQTAGSVLKPELYDWMRANIHENVWVNNGTGGTDICNLFIGAVRSKPIYHGELTCIALAMDLQAWDDDGNPVMDRQGDMVITKPFPNMPIGFWGPDGEKRYHAAYFEAYPEKKPAASDGVLNPGGVRFGSAEIYSVVEKIEEVEDCLAIAQKLPDGDERFILFVKPMQAPLTSDVVDKIKLAIRQALSTRHVPAKVIALTKIPYTTNGKRLEVPTKKLVNGVKFESLNLSSAEDPDCLRVFVNHPELRLDGASPKAKL</sequence>
<dbReference type="AlphaFoldDB" id="A0A0S3CVI0"/>
<dbReference type="InterPro" id="IPR020845">
    <property type="entry name" value="AMP-binding_CS"/>
</dbReference>
<dbReference type="Gene3D" id="3.40.50.12780">
    <property type="entry name" value="N-terminal domain of ligase-like"/>
    <property type="match status" value="1"/>
</dbReference>
<dbReference type="InterPro" id="IPR005914">
    <property type="entry name" value="Acac_CoA_synth"/>
</dbReference>
<dbReference type="InterPro" id="IPR042099">
    <property type="entry name" value="ANL_N_sf"/>
</dbReference>
<keyword evidence="2" id="KW-0436">Ligase</keyword>
<dbReference type="InterPro" id="IPR000873">
    <property type="entry name" value="AMP-dep_synth/lig_dom"/>
</dbReference>
<dbReference type="PANTHER" id="PTHR42921:SF1">
    <property type="entry name" value="ACETOACETYL-COA SYNTHETASE"/>
    <property type="match status" value="1"/>
</dbReference>
<dbReference type="SUPFAM" id="SSF56801">
    <property type="entry name" value="Acetyl-CoA synthetase-like"/>
    <property type="match status" value="1"/>
</dbReference>
<protein>
    <submittedName>
        <fullName evidence="6">Acetyl-CoA synthetase 2p</fullName>
    </submittedName>
</protein>
<comment type="similarity">
    <text evidence="1">Belongs to the ATP-dependent AMP-binding enzyme family.</text>
</comment>
<name>A0A0S3CVI0_9BASI</name>